<reference evidence="3 4" key="1">
    <citation type="submission" date="2024-06" db="EMBL/GenBank/DDBJ databases">
        <title>The Natural Products Discovery Center: Release of the First 8490 Sequenced Strains for Exploring Actinobacteria Biosynthetic Diversity.</title>
        <authorList>
            <person name="Kalkreuter E."/>
            <person name="Kautsar S.A."/>
            <person name="Yang D."/>
            <person name="Bader C.D."/>
            <person name="Teijaro C.N."/>
            <person name="Fluegel L."/>
            <person name="Davis C.M."/>
            <person name="Simpson J.R."/>
            <person name="Lauterbach L."/>
            <person name="Steele A.D."/>
            <person name="Gui C."/>
            <person name="Meng S."/>
            <person name="Li G."/>
            <person name="Viehrig K."/>
            <person name="Ye F."/>
            <person name="Su P."/>
            <person name="Kiefer A.F."/>
            <person name="Nichols A."/>
            <person name="Cepeda A.J."/>
            <person name="Yan W."/>
            <person name="Fan B."/>
            <person name="Jiang Y."/>
            <person name="Adhikari A."/>
            <person name="Zheng C.-J."/>
            <person name="Schuster L."/>
            <person name="Cowan T.M."/>
            <person name="Smanski M.J."/>
            <person name="Chevrette M.G."/>
            <person name="De Carvalho L.P.S."/>
            <person name="Shen B."/>
        </authorList>
    </citation>
    <scope>NUCLEOTIDE SEQUENCE [LARGE SCALE GENOMIC DNA]</scope>
    <source>
        <strain evidence="3 4">NPDC050403</strain>
    </source>
</reference>
<keyword evidence="4" id="KW-1185">Reference proteome</keyword>
<organism evidence="3 4">
    <name type="scientific">Nocardia aurea</name>
    <dbReference type="NCBI Taxonomy" id="2144174"/>
    <lineage>
        <taxon>Bacteria</taxon>
        <taxon>Bacillati</taxon>
        <taxon>Actinomycetota</taxon>
        <taxon>Actinomycetes</taxon>
        <taxon>Mycobacteriales</taxon>
        <taxon>Nocardiaceae</taxon>
        <taxon>Nocardia</taxon>
    </lineage>
</organism>
<sequence>MKRLTSSITGIIAVIALALSVTGCGDDVQSARDFVTGKYTRATTLDQANDGRAYTSTLAPAAVTSAITGAARPLDNRKSGDRNYLQYRDDIITVSPNGSGTVVLVDQYRNGYTRHHSTVSQWGWPNTPPNDQYRSQSGK</sequence>
<feature type="signal peptide" evidence="2">
    <location>
        <begin position="1"/>
        <end position="25"/>
    </location>
</feature>
<dbReference type="Proteomes" id="UP001551695">
    <property type="component" value="Unassembled WGS sequence"/>
</dbReference>
<feature type="compositionally biased region" description="Polar residues" evidence="1">
    <location>
        <begin position="118"/>
        <end position="139"/>
    </location>
</feature>
<dbReference type="Pfam" id="PF14042">
    <property type="entry name" value="DUF4247"/>
    <property type="match status" value="1"/>
</dbReference>
<protein>
    <submittedName>
        <fullName evidence="3">DUF4247 domain-containing protein</fullName>
    </submittedName>
</protein>
<keyword evidence="2" id="KW-0732">Signal</keyword>
<feature type="region of interest" description="Disordered" evidence="1">
    <location>
        <begin position="116"/>
        <end position="139"/>
    </location>
</feature>
<accession>A0ABV3FNS8</accession>
<evidence type="ECO:0000313" key="4">
    <source>
        <dbReference type="Proteomes" id="UP001551695"/>
    </source>
</evidence>
<name>A0ABV3FNS8_9NOCA</name>
<dbReference type="InterPro" id="IPR025341">
    <property type="entry name" value="DUF4247"/>
</dbReference>
<evidence type="ECO:0000313" key="3">
    <source>
        <dbReference type="EMBL" id="MEV0707020.1"/>
    </source>
</evidence>
<dbReference type="EMBL" id="JBFAKC010000002">
    <property type="protein sequence ID" value="MEV0707020.1"/>
    <property type="molecule type" value="Genomic_DNA"/>
</dbReference>
<feature type="chain" id="PRO_5047026296" evidence="2">
    <location>
        <begin position="26"/>
        <end position="139"/>
    </location>
</feature>
<evidence type="ECO:0000256" key="1">
    <source>
        <dbReference type="SAM" id="MobiDB-lite"/>
    </source>
</evidence>
<gene>
    <name evidence="3" type="ORF">AB0I48_05590</name>
</gene>
<dbReference type="PROSITE" id="PS51257">
    <property type="entry name" value="PROKAR_LIPOPROTEIN"/>
    <property type="match status" value="1"/>
</dbReference>
<dbReference type="RefSeq" id="WP_355089130.1">
    <property type="nucleotide sequence ID" value="NZ_JBEXKW010000054.1"/>
</dbReference>
<comment type="caution">
    <text evidence="3">The sequence shown here is derived from an EMBL/GenBank/DDBJ whole genome shotgun (WGS) entry which is preliminary data.</text>
</comment>
<proteinExistence type="predicted"/>
<evidence type="ECO:0000256" key="2">
    <source>
        <dbReference type="SAM" id="SignalP"/>
    </source>
</evidence>